<name>A0A4V6KT43_9SPHI</name>
<reference evidence="1 2" key="1">
    <citation type="submission" date="2019-05" db="EMBL/GenBank/DDBJ databases">
        <authorList>
            <consortium name="Pathogen Informatics"/>
        </authorList>
    </citation>
    <scope>NUCLEOTIDE SEQUENCE [LARGE SCALE GENOMIC DNA]</scope>
    <source>
        <strain evidence="1 2">NCTC11429</strain>
    </source>
</reference>
<dbReference type="GeneID" id="78464499"/>
<evidence type="ECO:0000313" key="1">
    <source>
        <dbReference type="EMBL" id="VTR49358.1"/>
    </source>
</evidence>
<evidence type="ECO:0000313" key="2">
    <source>
        <dbReference type="Proteomes" id="UP000308196"/>
    </source>
</evidence>
<protein>
    <submittedName>
        <fullName evidence="1">DNA binding domain, excisionase family</fullName>
    </submittedName>
</protein>
<dbReference type="RefSeq" id="WP_138096949.1">
    <property type="nucleotide sequence ID" value="NZ_CP141191.1"/>
</dbReference>
<dbReference type="AlphaFoldDB" id="A0A4V6KT43"/>
<dbReference type="EMBL" id="LR590484">
    <property type="protein sequence ID" value="VTR49358.1"/>
    <property type="molecule type" value="Genomic_DNA"/>
</dbReference>
<sequence length="130" mass="14924">MFFSNGSPSRKGAGYCFASVTAHFPNSRFIYSFKPQFRISSDAGLLCDKLDRILDLLQDQHYTELNKLIGTMTLKEVASYLSKSTRTVERRIEKGMLRAVSKEGNADLFSKKDVVQLYLAEYKKWPKRMP</sequence>
<organism evidence="1 2">
    <name type="scientific">Sphingobacterium thalpophilum</name>
    <dbReference type="NCBI Taxonomy" id="259"/>
    <lineage>
        <taxon>Bacteria</taxon>
        <taxon>Pseudomonadati</taxon>
        <taxon>Bacteroidota</taxon>
        <taxon>Sphingobacteriia</taxon>
        <taxon>Sphingobacteriales</taxon>
        <taxon>Sphingobacteriaceae</taxon>
        <taxon>Sphingobacterium</taxon>
    </lineage>
</organism>
<accession>A0A4V6KT43</accession>
<dbReference type="InterPro" id="IPR009061">
    <property type="entry name" value="DNA-bd_dom_put_sf"/>
</dbReference>
<dbReference type="SUPFAM" id="SSF46955">
    <property type="entry name" value="Putative DNA-binding domain"/>
    <property type="match status" value="1"/>
</dbReference>
<dbReference type="Proteomes" id="UP000308196">
    <property type="component" value="Chromosome"/>
</dbReference>
<dbReference type="KEGG" id="stha:NCTC11429_03869"/>
<gene>
    <name evidence="1" type="ORF">NCTC11429_03869</name>
</gene>
<proteinExistence type="predicted"/>